<evidence type="ECO:0000313" key="3">
    <source>
        <dbReference type="Proteomes" id="UP000283509"/>
    </source>
</evidence>
<evidence type="ECO:0000313" key="2">
    <source>
        <dbReference type="EMBL" id="ROT70178.1"/>
    </source>
</evidence>
<evidence type="ECO:0000256" key="1">
    <source>
        <dbReference type="SAM" id="MobiDB-lite"/>
    </source>
</evidence>
<keyword evidence="3" id="KW-1185">Reference proteome</keyword>
<accession>A0A423T1N6</accession>
<reference evidence="2 3" key="2">
    <citation type="submission" date="2019-01" db="EMBL/GenBank/DDBJ databases">
        <title>The decoding of complex shrimp genome reveals the adaptation for benthos swimmer, frequently molting mechanism and breeding impact on genome.</title>
        <authorList>
            <person name="Sun Y."/>
            <person name="Gao Y."/>
            <person name="Yu Y."/>
        </authorList>
    </citation>
    <scope>NUCLEOTIDE SEQUENCE [LARGE SCALE GENOMIC DNA]</scope>
    <source>
        <tissue evidence="2">Muscle</tissue>
    </source>
</reference>
<feature type="region of interest" description="Disordered" evidence="1">
    <location>
        <begin position="34"/>
        <end position="62"/>
    </location>
</feature>
<reference evidence="2 3" key="1">
    <citation type="submission" date="2018-04" db="EMBL/GenBank/DDBJ databases">
        <authorList>
            <person name="Zhang X."/>
            <person name="Yuan J."/>
            <person name="Li F."/>
            <person name="Xiang J."/>
        </authorList>
    </citation>
    <scope>NUCLEOTIDE SEQUENCE [LARGE SCALE GENOMIC DNA]</scope>
    <source>
        <tissue evidence="2">Muscle</tissue>
    </source>
</reference>
<proteinExistence type="predicted"/>
<protein>
    <submittedName>
        <fullName evidence="2">Uncharacterized protein</fullName>
    </submittedName>
</protein>
<organism evidence="2 3">
    <name type="scientific">Penaeus vannamei</name>
    <name type="common">Whiteleg shrimp</name>
    <name type="synonym">Litopenaeus vannamei</name>
    <dbReference type="NCBI Taxonomy" id="6689"/>
    <lineage>
        <taxon>Eukaryota</taxon>
        <taxon>Metazoa</taxon>
        <taxon>Ecdysozoa</taxon>
        <taxon>Arthropoda</taxon>
        <taxon>Crustacea</taxon>
        <taxon>Multicrustacea</taxon>
        <taxon>Malacostraca</taxon>
        <taxon>Eumalacostraca</taxon>
        <taxon>Eucarida</taxon>
        <taxon>Decapoda</taxon>
        <taxon>Dendrobranchiata</taxon>
        <taxon>Penaeoidea</taxon>
        <taxon>Penaeidae</taxon>
        <taxon>Penaeus</taxon>
    </lineage>
</organism>
<comment type="caution">
    <text evidence="2">The sequence shown here is derived from an EMBL/GenBank/DDBJ whole genome shotgun (WGS) entry which is preliminary data.</text>
</comment>
<feature type="compositionally biased region" description="Polar residues" evidence="1">
    <location>
        <begin position="48"/>
        <end position="62"/>
    </location>
</feature>
<dbReference type="AlphaFoldDB" id="A0A423T1N6"/>
<dbReference type="EMBL" id="QCYY01002456">
    <property type="protein sequence ID" value="ROT70178.1"/>
    <property type="molecule type" value="Genomic_DNA"/>
</dbReference>
<dbReference type="Proteomes" id="UP000283509">
    <property type="component" value="Unassembled WGS sequence"/>
</dbReference>
<sequence length="125" mass="14030">MCSELCECFCEIMAKLLCCDCEDCCDCCCEESYNNKEEEKRKRRQQDAVVSSQPTSNVFTSTLSPPPLSPLISPYIKKLAHSLDVETTAGGLAETIRDVRIPPQFTSPEDAAVWHLPHSNLFDLR</sequence>
<gene>
    <name evidence="2" type="ORF">C7M84_011547</name>
</gene>
<name>A0A423T1N6_PENVA</name>